<protein>
    <submittedName>
        <fullName evidence="1">Uncharacterized protein</fullName>
    </submittedName>
</protein>
<dbReference type="Proteomes" id="UP000234271">
    <property type="component" value="Chromosome"/>
</dbReference>
<name>A0A2N9YJ11_9GAMM</name>
<dbReference type="EMBL" id="CP018889">
    <property type="protein sequence ID" value="AUI70335.1"/>
    <property type="molecule type" value="Genomic_DNA"/>
</dbReference>
<keyword evidence="2" id="KW-1185">Reference proteome</keyword>
<dbReference type="AlphaFoldDB" id="A0A2N9YJ11"/>
<sequence>MQAFQLTSHVSPEGLLQIQLPADLANQDVEIVLTIQPKIAQNAAKLSESPLFGLWRDRPECEDVQAFVDNLRTGRF</sequence>
<dbReference type="KEGG" id="blep:AL038_06705"/>
<gene>
    <name evidence="1" type="ORF">BLE401_17600</name>
</gene>
<dbReference type="RefSeq" id="WP_062150814.1">
    <property type="nucleotide sequence ID" value="NZ_CP012373.2"/>
</dbReference>
<reference evidence="2" key="1">
    <citation type="submission" date="2016-12" db="EMBL/GenBank/DDBJ databases">
        <title>Complete Genome Sequence of Beggiatoa leptomitiformis D-401.</title>
        <authorList>
            <person name="Fomenkov A."/>
            <person name="Vincze T."/>
            <person name="Grabovich M."/>
            <person name="Anton B.P."/>
            <person name="Dubinina G."/>
            <person name="Orlova M."/>
            <person name="Belousova E."/>
            <person name="Roberts R.J."/>
        </authorList>
    </citation>
    <scope>NUCLEOTIDE SEQUENCE [LARGE SCALE GENOMIC DNA]</scope>
    <source>
        <strain evidence="2">D-401</strain>
    </source>
</reference>
<proteinExistence type="predicted"/>
<dbReference type="OrthoDB" id="7065885at2"/>
<accession>A0A2N9YJ11</accession>
<evidence type="ECO:0000313" key="1">
    <source>
        <dbReference type="EMBL" id="AUI70335.1"/>
    </source>
</evidence>
<evidence type="ECO:0000313" key="2">
    <source>
        <dbReference type="Proteomes" id="UP000234271"/>
    </source>
</evidence>
<organism evidence="1 2">
    <name type="scientific">Beggiatoa leptomitoformis</name>
    <dbReference type="NCBI Taxonomy" id="288004"/>
    <lineage>
        <taxon>Bacteria</taxon>
        <taxon>Pseudomonadati</taxon>
        <taxon>Pseudomonadota</taxon>
        <taxon>Gammaproteobacteria</taxon>
        <taxon>Thiotrichales</taxon>
        <taxon>Thiotrichaceae</taxon>
        <taxon>Beggiatoa</taxon>
    </lineage>
</organism>